<dbReference type="KEGG" id="mfv:Mfer_0334"/>
<dbReference type="GO" id="GO:0016779">
    <property type="term" value="F:nucleotidyltransferase activity"/>
    <property type="evidence" value="ECO:0007669"/>
    <property type="project" value="UniProtKB-ARBA"/>
</dbReference>
<dbReference type="PANTHER" id="PTHR43777:SF1">
    <property type="entry name" value="MOLYBDENUM COFACTOR CYTIDYLYLTRANSFERASE"/>
    <property type="match status" value="1"/>
</dbReference>
<feature type="domain" description="MobA-like NTP transferase" evidence="1">
    <location>
        <begin position="5"/>
        <end position="158"/>
    </location>
</feature>
<dbReference type="SUPFAM" id="SSF53448">
    <property type="entry name" value="Nucleotide-diphospho-sugar transferases"/>
    <property type="match status" value="1"/>
</dbReference>
<accession>E3GXV5</accession>
<dbReference type="AlphaFoldDB" id="E3GXV5"/>
<reference evidence="2 3" key="1">
    <citation type="journal article" date="2010" name="Stand. Genomic Sci.">
        <title>Complete genome sequence of Methanothermus fervidus type strain (V24S).</title>
        <authorList>
            <person name="Anderson I."/>
            <person name="Djao O.D."/>
            <person name="Misra M."/>
            <person name="Chertkov O."/>
            <person name="Nolan M."/>
            <person name="Lucas S."/>
            <person name="Lapidus A."/>
            <person name="Del Rio T.G."/>
            <person name="Tice H."/>
            <person name="Cheng J.F."/>
            <person name="Tapia R."/>
            <person name="Han C."/>
            <person name="Goodwin L."/>
            <person name="Pitluck S."/>
            <person name="Liolios K."/>
            <person name="Ivanova N."/>
            <person name="Mavromatis K."/>
            <person name="Mikhailova N."/>
            <person name="Pati A."/>
            <person name="Brambilla E."/>
            <person name="Chen A."/>
            <person name="Palaniappan K."/>
            <person name="Land M."/>
            <person name="Hauser L."/>
            <person name="Chang Y.J."/>
            <person name="Jeffries C.D."/>
            <person name="Sikorski J."/>
            <person name="Spring S."/>
            <person name="Rohde M."/>
            <person name="Eichinger K."/>
            <person name="Huber H."/>
            <person name="Wirth R."/>
            <person name="Goker M."/>
            <person name="Detter J.C."/>
            <person name="Woyke T."/>
            <person name="Bristow J."/>
            <person name="Eisen J.A."/>
            <person name="Markowitz V."/>
            <person name="Hugenholtz P."/>
            <person name="Klenk H.P."/>
            <person name="Kyrpides N.C."/>
        </authorList>
    </citation>
    <scope>NUCLEOTIDE SEQUENCE [LARGE SCALE GENOMIC DNA]</scope>
    <source>
        <strain evidence="3">ATCC 43054 / DSM 2088 / JCM 10308 / V24 S</strain>
    </source>
</reference>
<evidence type="ECO:0000313" key="2">
    <source>
        <dbReference type="EMBL" id="ADP77137.1"/>
    </source>
</evidence>
<protein>
    <submittedName>
        <fullName evidence="2">4-diphosphocytidyl-2C-methyl-D-erythritolsynthas e</fullName>
    </submittedName>
</protein>
<sequence length="205" mass="23103">MKVSAIVAAAGQSKRMKKHVSKNKLLLKIGNKPILLHTLSNVFNSKIDECIIVYREKEIFNLIKNLDIKIVKVDKVPLSYSLLSGVKECNNEICLCVAGDQPFVTSETFNNLIKTSIKKDVLSILGRKGKEGYVENVEGLGMPFVARKELLLRYLPQYPGNINPILKKMLNNNVKIYAIPPLKEIELLNINTYKDYLLAKRLSSS</sequence>
<dbReference type="STRING" id="523846.Mfer_0334"/>
<gene>
    <name evidence="2" type="ordered locus">Mfer_0334</name>
</gene>
<dbReference type="OrthoDB" id="28434at2157"/>
<keyword evidence="3" id="KW-1185">Reference proteome</keyword>
<name>E3GXV5_METFV</name>
<dbReference type="HOGENOM" id="CLU_1264578_0_0_2"/>
<dbReference type="Proteomes" id="UP000002315">
    <property type="component" value="Chromosome"/>
</dbReference>
<dbReference type="InterPro" id="IPR025877">
    <property type="entry name" value="MobA-like_NTP_Trfase"/>
</dbReference>
<dbReference type="InterPro" id="IPR029044">
    <property type="entry name" value="Nucleotide-diphossugar_trans"/>
</dbReference>
<dbReference type="Gene3D" id="3.90.550.10">
    <property type="entry name" value="Spore Coat Polysaccharide Biosynthesis Protein SpsA, Chain A"/>
    <property type="match status" value="1"/>
</dbReference>
<dbReference type="EMBL" id="CP002278">
    <property type="protein sequence ID" value="ADP77137.1"/>
    <property type="molecule type" value="Genomic_DNA"/>
</dbReference>
<proteinExistence type="predicted"/>
<dbReference type="Pfam" id="PF12804">
    <property type="entry name" value="NTP_transf_3"/>
    <property type="match status" value="1"/>
</dbReference>
<evidence type="ECO:0000313" key="3">
    <source>
        <dbReference type="Proteomes" id="UP000002315"/>
    </source>
</evidence>
<evidence type="ECO:0000259" key="1">
    <source>
        <dbReference type="Pfam" id="PF12804"/>
    </source>
</evidence>
<dbReference type="PANTHER" id="PTHR43777">
    <property type="entry name" value="MOLYBDENUM COFACTOR CYTIDYLYLTRANSFERASE"/>
    <property type="match status" value="1"/>
</dbReference>
<organism evidence="2 3">
    <name type="scientific">Methanothermus fervidus (strain ATCC 43054 / DSM 2088 / JCM 10308 / V24 S)</name>
    <dbReference type="NCBI Taxonomy" id="523846"/>
    <lineage>
        <taxon>Archaea</taxon>
        <taxon>Methanobacteriati</taxon>
        <taxon>Methanobacteriota</taxon>
        <taxon>Methanomada group</taxon>
        <taxon>Methanobacteria</taxon>
        <taxon>Methanobacteriales</taxon>
        <taxon>Methanothermaceae</taxon>
        <taxon>Methanothermus</taxon>
    </lineage>
</organism>